<dbReference type="Pfam" id="PF13411">
    <property type="entry name" value="MerR_1"/>
    <property type="match status" value="1"/>
</dbReference>
<gene>
    <name evidence="4" type="ORF">D5281_05640</name>
</gene>
<dbReference type="EMBL" id="QZDT01000006">
    <property type="protein sequence ID" value="NBJ92082.1"/>
    <property type="molecule type" value="Genomic_DNA"/>
</dbReference>
<sequence length="124" mass="14784">MEYSIGEFSRLTDLGIHTLRYYEHEGLITPGRNSSNRRCYSDKDLAWIEFIKRLKDTGMPIKEIQHYAKLRAAGDPTLRERMEMLTAHREALNEQIRQLQKHLTKLDDKIDFYRQEIDRTSKNN</sequence>
<protein>
    <submittedName>
        <fullName evidence="4">MerR family transcriptional regulator</fullName>
    </submittedName>
</protein>
<feature type="coiled-coil region" evidence="2">
    <location>
        <begin position="82"/>
        <end position="123"/>
    </location>
</feature>
<dbReference type="PANTHER" id="PTHR30204:SF98">
    <property type="entry name" value="HTH-TYPE TRANSCRIPTIONAL REGULATOR ADHR"/>
    <property type="match status" value="1"/>
</dbReference>
<dbReference type="InterPro" id="IPR009061">
    <property type="entry name" value="DNA-bd_dom_put_sf"/>
</dbReference>
<dbReference type="PRINTS" id="PR00040">
    <property type="entry name" value="HTHMERR"/>
</dbReference>
<evidence type="ECO:0000256" key="2">
    <source>
        <dbReference type="SAM" id="Coils"/>
    </source>
</evidence>
<dbReference type="GO" id="GO:0003700">
    <property type="term" value="F:DNA-binding transcription factor activity"/>
    <property type="evidence" value="ECO:0007669"/>
    <property type="project" value="InterPro"/>
</dbReference>
<keyword evidence="2" id="KW-0175">Coiled coil</keyword>
<name>A0A9X5GSM1_9FIRM</name>
<keyword evidence="1" id="KW-0238">DNA-binding</keyword>
<evidence type="ECO:0000313" key="5">
    <source>
        <dbReference type="Proteomes" id="UP001154420"/>
    </source>
</evidence>
<dbReference type="Proteomes" id="UP001154420">
    <property type="component" value="Unassembled WGS sequence"/>
</dbReference>
<feature type="domain" description="HTH merR-type" evidence="3">
    <location>
        <begin position="1"/>
        <end position="70"/>
    </location>
</feature>
<dbReference type="GO" id="GO:0003677">
    <property type="term" value="F:DNA binding"/>
    <property type="evidence" value="ECO:0007669"/>
    <property type="project" value="UniProtKB-KW"/>
</dbReference>
<reference evidence="4" key="1">
    <citation type="submission" date="2018-09" db="EMBL/GenBank/DDBJ databases">
        <title>Murine metabolic-syndrome-specific gut microbial biobank.</title>
        <authorList>
            <person name="Liu C."/>
        </authorList>
    </citation>
    <scope>NUCLEOTIDE SEQUENCE</scope>
    <source>
        <strain evidence="4">D42-62</strain>
    </source>
</reference>
<accession>A0A9X5GSM1</accession>
<dbReference type="RefSeq" id="WP_160559160.1">
    <property type="nucleotide sequence ID" value="NZ_QZDT01000006.1"/>
</dbReference>
<dbReference type="SUPFAM" id="SSF46955">
    <property type="entry name" value="Putative DNA-binding domain"/>
    <property type="match status" value="1"/>
</dbReference>
<dbReference type="InterPro" id="IPR000551">
    <property type="entry name" value="MerR-type_HTH_dom"/>
</dbReference>
<dbReference type="AlphaFoldDB" id="A0A9X5GSM1"/>
<dbReference type="CDD" id="cd01109">
    <property type="entry name" value="HTH_YyaN"/>
    <property type="match status" value="1"/>
</dbReference>
<comment type="caution">
    <text evidence="4">The sequence shown here is derived from an EMBL/GenBank/DDBJ whole genome shotgun (WGS) entry which is preliminary data.</text>
</comment>
<dbReference type="InterPro" id="IPR047057">
    <property type="entry name" value="MerR_fam"/>
</dbReference>
<dbReference type="SMART" id="SM00422">
    <property type="entry name" value="HTH_MERR"/>
    <property type="match status" value="1"/>
</dbReference>
<organism evidence="4 5">
    <name type="scientific">Parablautia muri</name>
    <dbReference type="NCBI Taxonomy" id="2320879"/>
    <lineage>
        <taxon>Bacteria</taxon>
        <taxon>Bacillati</taxon>
        <taxon>Bacillota</taxon>
        <taxon>Clostridia</taxon>
        <taxon>Lachnospirales</taxon>
        <taxon>Lachnospiraceae</taxon>
        <taxon>Parablautia</taxon>
    </lineage>
</organism>
<dbReference type="PANTHER" id="PTHR30204">
    <property type="entry name" value="REDOX-CYCLING DRUG-SENSING TRANSCRIPTIONAL ACTIVATOR SOXR"/>
    <property type="match status" value="1"/>
</dbReference>
<evidence type="ECO:0000256" key="1">
    <source>
        <dbReference type="ARBA" id="ARBA00023125"/>
    </source>
</evidence>
<evidence type="ECO:0000259" key="3">
    <source>
        <dbReference type="PROSITE" id="PS50937"/>
    </source>
</evidence>
<dbReference type="PROSITE" id="PS50937">
    <property type="entry name" value="HTH_MERR_2"/>
    <property type="match status" value="1"/>
</dbReference>
<dbReference type="OrthoDB" id="9811174at2"/>
<evidence type="ECO:0000313" key="4">
    <source>
        <dbReference type="EMBL" id="NBJ92082.1"/>
    </source>
</evidence>
<dbReference type="Gene3D" id="1.10.1660.10">
    <property type="match status" value="1"/>
</dbReference>
<proteinExistence type="predicted"/>
<keyword evidence="5" id="KW-1185">Reference proteome</keyword>